<keyword evidence="5" id="KW-1185">Reference proteome</keyword>
<proteinExistence type="inferred from homology"/>
<keyword evidence="1" id="KW-0010">Activator</keyword>
<name>A0AAD9PLZ7_9APIC</name>
<dbReference type="InterPro" id="IPR055122">
    <property type="entry name" value="Med14_N"/>
</dbReference>
<organism evidence="4 5">
    <name type="scientific">Babesia duncani</name>
    <dbReference type="NCBI Taxonomy" id="323732"/>
    <lineage>
        <taxon>Eukaryota</taxon>
        <taxon>Sar</taxon>
        <taxon>Alveolata</taxon>
        <taxon>Apicomplexa</taxon>
        <taxon>Aconoidasida</taxon>
        <taxon>Piroplasmida</taxon>
        <taxon>Babesiidae</taxon>
        <taxon>Babesia</taxon>
    </lineage>
</organism>
<feature type="domain" description="Mediator complex subunit MED14 N-terminal" evidence="3">
    <location>
        <begin position="6"/>
        <end position="201"/>
    </location>
</feature>
<keyword evidence="2" id="KW-0732">Signal</keyword>
<evidence type="ECO:0000256" key="2">
    <source>
        <dbReference type="SAM" id="SignalP"/>
    </source>
</evidence>
<dbReference type="GeneID" id="94334308"/>
<dbReference type="Proteomes" id="UP001214638">
    <property type="component" value="Unassembled WGS sequence"/>
</dbReference>
<evidence type="ECO:0000259" key="3">
    <source>
        <dbReference type="Pfam" id="PF08638"/>
    </source>
</evidence>
<evidence type="ECO:0000313" key="5">
    <source>
        <dbReference type="Proteomes" id="UP001214638"/>
    </source>
</evidence>
<feature type="signal peptide" evidence="2">
    <location>
        <begin position="1"/>
        <end position="18"/>
    </location>
</feature>
<dbReference type="GO" id="GO:0003712">
    <property type="term" value="F:transcription coregulator activity"/>
    <property type="evidence" value="ECO:0007669"/>
    <property type="project" value="UniProtKB-UniRule"/>
</dbReference>
<evidence type="ECO:0000313" key="4">
    <source>
        <dbReference type="EMBL" id="KAK2197016.1"/>
    </source>
</evidence>
<feature type="chain" id="PRO_5042276607" description="Mediator of RNA polymerase II transcription subunit 14" evidence="2">
    <location>
        <begin position="19"/>
        <end position="665"/>
    </location>
</feature>
<accession>A0AAD9PLZ7</accession>
<dbReference type="KEGG" id="bdw:94334308"/>
<dbReference type="RefSeq" id="XP_067803858.1">
    <property type="nucleotide sequence ID" value="XM_067945067.1"/>
</dbReference>
<reference evidence="4" key="1">
    <citation type="journal article" date="2023" name="Nat. Microbiol.">
        <title>Babesia duncani multi-omics identifies virulence factors and drug targets.</title>
        <authorList>
            <person name="Singh P."/>
            <person name="Lonardi S."/>
            <person name="Liang Q."/>
            <person name="Vydyam P."/>
            <person name="Khabirova E."/>
            <person name="Fang T."/>
            <person name="Gihaz S."/>
            <person name="Thekkiniath J."/>
            <person name="Munshi M."/>
            <person name="Abel S."/>
            <person name="Ciampossin L."/>
            <person name="Batugedara G."/>
            <person name="Gupta M."/>
            <person name="Lu X.M."/>
            <person name="Lenz T."/>
            <person name="Chakravarty S."/>
            <person name="Cornillot E."/>
            <person name="Hu Y."/>
            <person name="Ma W."/>
            <person name="Gonzalez L.M."/>
            <person name="Sanchez S."/>
            <person name="Estrada K."/>
            <person name="Sanchez-Flores A."/>
            <person name="Montero E."/>
            <person name="Harb O.S."/>
            <person name="Le Roch K.G."/>
            <person name="Mamoun C.B."/>
        </authorList>
    </citation>
    <scope>NUCLEOTIDE SEQUENCE</scope>
    <source>
        <strain evidence="4">WA1</strain>
    </source>
</reference>
<sequence length="665" mass="74784">MISAEVPFLDILSQLVLCCVVDWARFCSRKASEDDYNKDQMRGALVQFCRWQRELFLKLYVLFEFSLRCKNLGKLIEGTFAFDEFLSKTARDLVFNVQKTLTSDLVVAPPGVSVAVDLLSMGSYKRMPRMLRDLAVASTLGSIPMVPLTNEEADFAILRLENEYRWLFGCSKCSKNGAILEINNGQCVLKLDQVFCMRLIYDFNTWQLLEAVPLFLQEIGASKDGEVKAGFQTILLLTLSSSTREAVFDDLFYIACKYVGKVLVEHLHTQALEFMAANLIVLDCKLQESPPEHATGEMQLDSANSSHIEGALAQIGTPFIARLDISCFPRFHHRVTPTHEDQNETKIQQGVTISFIQSQEGWLRVELAEMPSLFSRDKITIPKLDYWLEQAACAIETFQLEQLGVDNIRMCHASGGLFMSGLDAIFSLIEYPKLCEAIRMRNALLLECSRKSNFLNNLVPTLSPSGSHAKLSPQISQLLATIKIREIVPLVCSMIQCKQCPAESTKGDSISINQWLYEKVCDVCFPVHFRNSSNALHAAACLHVESIENVACIYSLMAHGSQVVGEGWICLESQIPRGILWLQSPLEFHKVAPPLQLLLKLTTQFFDSNPLGPQDAQLDVYFKKCQVSVSMDATRITVTWGENMQGWGSNDIEEIKRILENILQD</sequence>
<comment type="similarity">
    <text evidence="1">Belongs to the Mediator complex subunit 14 family.</text>
</comment>
<gene>
    <name evidence="4" type="ORF">BdWA1_000010</name>
</gene>
<protein>
    <recommendedName>
        <fullName evidence="1">Mediator of RNA polymerase II transcription subunit 14</fullName>
    </recommendedName>
    <alternativeName>
        <fullName evidence="1">Mediator complex subunit 14</fullName>
    </alternativeName>
</protein>
<comment type="subunit">
    <text evidence="1">Component of the Mediator complex.</text>
</comment>
<dbReference type="EMBL" id="JALLKP010000001">
    <property type="protein sequence ID" value="KAK2197016.1"/>
    <property type="molecule type" value="Genomic_DNA"/>
</dbReference>
<evidence type="ECO:0000256" key="1">
    <source>
        <dbReference type="RuleBase" id="RU365082"/>
    </source>
</evidence>
<keyword evidence="1" id="KW-0804">Transcription</keyword>
<comment type="caution">
    <text evidence="4">The sequence shown here is derived from an EMBL/GenBank/DDBJ whole genome shotgun (WGS) entry which is preliminary data.</text>
</comment>
<comment type="function">
    <text evidence="1">Component of the Mediator complex, a coactivator involved in the regulated transcription of nearly all RNA polymerase II-dependent genes. Mediator functions as a bridge to convey information from gene-specific regulatory proteins to the basal RNA polymerase II transcription machinery. Mediator is recruited to promoters by direct interactions with regulatory proteins and serves as a scaffold for the assembly of a functional preinitiation complex with RNA polymerase II and the general transcription factors.</text>
</comment>
<keyword evidence="1" id="KW-0805">Transcription regulation</keyword>
<dbReference type="AlphaFoldDB" id="A0AAD9PLZ7"/>
<dbReference type="Pfam" id="PF08638">
    <property type="entry name" value="Med14"/>
    <property type="match status" value="1"/>
</dbReference>
<comment type="subcellular location">
    <subcellularLocation>
        <location evidence="1">Nucleus</location>
    </subcellularLocation>
</comment>
<dbReference type="GO" id="GO:0016592">
    <property type="term" value="C:mediator complex"/>
    <property type="evidence" value="ECO:0007669"/>
    <property type="project" value="UniProtKB-UniRule"/>
</dbReference>
<keyword evidence="1" id="KW-0539">Nucleus</keyword>